<reference evidence="2" key="1">
    <citation type="journal article" date="2015" name="Nature">
        <title>Complex archaea that bridge the gap between prokaryotes and eukaryotes.</title>
        <authorList>
            <person name="Spang A."/>
            <person name="Saw J.H."/>
            <person name="Jorgensen S.L."/>
            <person name="Zaremba-Niedzwiedzka K."/>
            <person name="Martijn J."/>
            <person name="Lind A.E."/>
            <person name="van Eijk R."/>
            <person name="Schleper C."/>
            <person name="Guy L."/>
            <person name="Ettema T.J."/>
        </authorList>
    </citation>
    <scope>NUCLEOTIDE SEQUENCE</scope>
</reference>
<dbReference type="EMBL" id="LAZR01001756">
    <property type="protein sequence ID" value="KKN39572.1"/>
    <property type="molecule type" value="Genomic_DNA"/>
</dbReference>
<sequence>MKRKFSQTHKDQISDKAKDSWKDPNKRVEQKKRIKAERLLKKKGPSRIESPGPLNIEAARQALIDEMKKLDEQLAKFEPLVKRRDKLSSILGELNNLREKQSL</sequence>
<gene>
    <name evidence="2" type="ORF">LCGC14_0742200</name>
</gene>
<comment type="caution">
    <text evidence="2">The sequence shown here is derived from an EMBL/GenBank/DDBJ whole genome shotgun (WGS) entry which is preliminary data.</text>
</comment>
<protein>
    <submittedName>
        <fullName evidence="2">Uncharacterized protein</fullName>
    </submittedName>
</protein>
<feature type="compositionally biased region" description="Basic and acidic residues" evidence="1">
    <location>
        <begin position="8"/>
        <end position="28"/>
    </location>
</feature>
<feature type="region of interest" description="Disordered" evidence="1">
    <location>
        <begin position="1"/>
        <end position="53"/>
    </location>
</feature>
<evidence type="ECO:0000256" key="1">
    <source>
        <dbReference type="SAM" id="MobiDB-lite"/>
    </source>
</evidence>
<feature type="compositionally biased region" description="Basic residues" evidence="1">
    <location>
        <begin position="29"/>
        <end position="45"/>
    </location>
</feature>
<dbReference type="AlphaFoldDB" id="A0A0F9QRF9"/>
<accession>A0A0F9QRF9</accession>
<name>A0A0F9QRF9_9ZZZZ</name>
<organism evidence="2">
    <name type="scientific">marine sediment metagenome</name>
    <dbReference type="NCBI Taxonomy" id="412755"/>
    <lineage>
        <taxon>unclassified sequences</taxon>
        <taxon>metagenomes</taxon>
        <taxon>ecological metagenomes</taxon>
    </lineage>
</organism>
<evidence type="ECO:0000313" key="2">
    <source>
        <dbReference type="EMBL" id="KKN39572.1"/>
    </source>
</evidence>
<proteinExistence type="predicted"/>